<comment type="caution">
    <text evidence="2">The sequence shown here is derived from an EMBL/GenBank/DDBJ whole genome shotgun (WGS) entry which is preliminary data.</text>
</comment>
<dbReference type="HOGENOM" id="CLU_1883560_0_0_6"/>
<evidence type="ECO:0008006" key="4">
    <source>
        <dbReference type="Google" id="ProtNLM"/>
    </source>
</evidence>
<keyword evidence="1" id="KW-0472">Membrane</keyword>
<keyword evidence="1" id="KW-0812">Transmembrane</keyword>
<dbReference type="EMBL" id="AAOF01000001">
    <property type="protein sequence ID" value="EAR22982.1"/>
    <property type="molecule type" value="Genomic_DNA"/>
</dbReference>
<dbReference type="STRING" id="314278.NB231_14218"/>
<protein>
    <recommendedName>
        <fullName evidence="4">DUF1640 domain-containing protein</fullName>
    </recommendedName>
</protein>
<reference evidence="2 3" key="1">
    <citation type="submission" date="2006-02" db="EMBL/GenBank/DDBJ databases">
        <authorList>
            <person name="Waterbury J."/>
            <person name="Ferriera S."/>
            <person name="Johnson J."/>
            <person name="Kravitz S."/>
            <person name="Halpern A."/>
            <person name="Remington K."/>
            <person name="Beeson K."/>
            <person name="Tran B."/>
            <person name="Rogers Y.-H."/>
            <person name="Friedman R."/>
            <person name="Venter J.C."/>
        </authorList>
    </citation>
    <scope>NUCLEOTIDE SEQUENCE [LARGE SCALE GENOMIC DNA]</scope>
    <source>
        <strain evidence="2 3">Nb-231</strain>
    </source>
</reference>
<dbReference type="Proteomes" id="UP000003374">
    <property type="component" value="Unassembled WGS sequence"/>
</dbReference>
<dbReference type="OrthoDB" id="3785118at2"/>
<evidence type="ECO:0000256" key="1">
    <source>
        <dbReference type="SAM" id="Phobius"/>
    </source>
</evidence>
<dbReference type="RefSeq" id="WP_005003775.1">
    <property type="nucleotide sequence ID" value="NZ_CH672427.1"/>
</dbReference>
<accession>A4BKZ4</accession>
<keyword evidence="1" id="KW-1133">Transmembrane helix</keyword>
<sequence>MLDTLKYSKQLQELGLSEAQAKAHAQALYNAAKESKANSGGRFDTLAYALHLESAGVDLEQANAQARALHELMMESIATKEHVDGVAGTLRSGIKLVEQRLEAKIDAVEQSLRSGITAVEQRLEAKIDRIHWMLGVLIALNAAVLVKLVLL</sequence>
<feature type="transmembrane region" description="Helical" evidence="1">
    <location>
        <begin position="130"/>
        <end position="150"/>
    </location>
</feature>
<dbReference type="AlphaFoldDB" id="A4BKZ4"/>
<name>A4BKZ4_9GAMM</name>
<keyword evidence="3" id="KW-1185">Reference proteome</keyword>
<evidence type="ECO:0000313" key="2">
    <source>
        <dbReference type="EMBL" id="EAR22982.1"/>
    </source>
</evidence>
<evidence type="ECO:0000313" key="3">
    <source>
        <dbReference type="Proteomes" id="UP000003374"/>
    </source>
</evidence>
<proteinExistence type="predicted"/>
<organism evidence="2 3">
    <name type="scientific">Nitrococcus mobilis Nb-231</name>
    <dbReference type="NCBI Taxonomy" id="314278"/>
    <lineage>
        <taxon>Bacteria</taxon>
        <taxon>Pseudomonadati</taxon>
        <taxon>Pseudomonadota</taxon>
        <taxon>Gammaproteobacteria</taxon>
        <taxon>Chromatiales</taxon>
        <taxon>Ectothiorhodospiraceae</taxon>
        <taxon>Nitrococcus</taxon>
    </lineage>
</organism>
<gene>
    <name evidence="2" type="ORF">NB231_14218</name>
</gene>